<name>A0A418XUB3_9BURK</name>
<accession>A0A418XUB3</accession>
<dbReference type="SUPFAM" id="SSF52413">
    <property type="entry name" value="UDP-glucose/GDP-mannose dehydrogenase C-terminal domain"/>
    <property type="match status" value="1"/>
</dbReference>
<evidence type="ECO:0000256" key="2">
    <source>
        <dbReference type="ARBA" id="ARBA00023002"/>
    </source>
</evidence>
<evidence type="ECO:0000313" key="7">
    <source>
        <dbReference type="Proteomes" id="UP000284006"/>
    </source>
</evidence>
<dbReference type="RefSeq" id="WP_119810857.1">
    <property type="nucleotide sequence ID" value="NZ_QYUP01000109.1"/>
</dbReference>
<dbReference type="Gene3D" id="3.40.50.720">
    <property type="entry name" value="NAD(P)-binding Rossmann-like Domain"/>
    <property type="match status" value="2"/>
</dbReference>
<dbReference type="InterPro" id="IPR036291">
    <property type="entry name" value="NAD(P)-bd_dom_sf"/>
</dbReference>
<dbReference type="GO" id="GO:0016628">
    <property type="term" value="F:oxidoreductase activity, acting on the CH-CH group of donors, NAD or NADP as acceptor"/>
    <property type="evidence" value="ECO:0007669"/>
    <property type="project" value="InterPro"/>
</dbReference>
<evidence type="ECO:0000259" key="5">
    <source>
        <dbReference type="SMART" id="SM00984"/>
    </source>
</evidence>
<comment type="caution">
    <text evidence="6">The sequence shown here is derived from an EMBL/GenBank/DDBJ whole genome shotgun (WGS) entry which is preliminary data.</text>
</comment>
<dbReference type="InterPro" id="IPR017476">
    <property type="entry name" value="UDP-Glc/GDP-Man"/>
</dbReference>
<evidence type="ECO:0000313" key="6">
    <source>
        <dbReference type="EMBL" id="RJG16296.1"/>
    </source>
</evidence>
<dbReference type="Proteomes" id="UP000284006">
    <property type="component" value="Unassembled WGS sequence"/>
</dbReference>
<dbReference type="InterPro" id="IPR008927">
    <property type="entry name" value="6-PGluconate_DH-like_C_sf"/>
</dbReference>
<evidence type="ECO:0000256" key="3">
    <source>
        <dbReference type="ARBA" id="ARBA00023027"/>
    </source>
</evidence>
<dbReference type="SMART" id="SM00984">
    <property type="entry name" value="UDPG_MGDP_dh_C"/>
    <property type="match status" value="1"/>
</dbReference>
<dbReference type="Pfam" id="PF03720">
    <property type="entry name" value="UDPG_MGDP_dh_C"/>
    <property type="match status" value="1"/>
</dbReference>
<dbReference type="InterPro" id="IPR014027">
    <property type="entry name" value="UDP-Glc/GDP-Man_DH_C"/>
</dbReference>
<dbReference type="InterPro" id="IPR014026">
    <property type="entry name" value="UDP-Glc/GDP-Man_DH_dimer"/>
</dbReference>
<reference evidence="6 7" key="1">
    <citation type="submission" date="2018-09" db="EMBL/GenBank/DDBJ databases">
        <authorList>
            <person name="Zhu H."/>
        </authorList>
    </citation>
    <scope>NUCLEOTIDE SEQUENCE [LARGE SCALE GENOMIC DNA]</scope>
    <source>
        <strain evidence="6 7">K1S02-61</strain>
    </source>
</reference>
<dbReference type="PIRSF" id="PIRSF000124">
    <property type="entry name" value="UDPglc_GDPman_dh"/>
    <property type="match status" value="1"/>
</dbReference>
<gene>
    <name evidence="6" type="ORF">D3872_11200</name>
</gene>
<dbReference type="InterPro" id="IPR028359">
    <property type="entry name" value="UDP_ManNAc/GlcNAc_DH"/>
</dbReference>
<dbReference type="Pfam" id="PF00984">
    <property type="entry name" value="UDPG_MGDP_dh"/>
    <property type="match status" value="1"/>
</dbReference>
<dbReference type="GO" id="GO:0000271">
    <property type="term" value="P:polysaccharide biosynthetic process"/>
    <property type="evidence" value="ECO:0007669"/>
    <property type="project" value="InterPro"/>
</dbReference>
<dbReference type="PIRSF" id="PIRSF500136">
    <property type="entry name" value="UDP_ManNAc_DH"/>
    <property type="match status" value="1"/>
</dbReference>
<keyword evidence="2" id="KW-0560">Oxidoreductase</keyword>
<dbReference type="GO" id="GO:0051287">
    <property type="term" value="F:NAD binding"/>
    <property type="evidence" value="ECO:0007669"/>
    <property type="project" value="InterPro"/>
</dbReference>
<comment type="similarity">
    <text evidence="1 4">Belongs to the UDP-glucose/GDP-mannose dehydrogenase family.</text>
</comment>
<dbReference type="EMBL" id="QYUP01000109">
    <property type="protein sequence ID" value="RJG16296.1"/>
    <property type="molecule type" value="Genomic_DNA"/>
</dbReference>
<dbReference type="PANTHER" id="PTHR43491:SF2">
    <property type="entry name" value="UDP-N-ACETYL-D-MANNOSAMINE DEHYDROGENASE"/>
    <property type="match status" value="1"/>
</dbReference>
<dbReference type="SUPFAM" id="SSF51735">
    <property type="entry name" value="NAD(P)-binding Rossmann-fold domains"/>
    <property type="match status" value="1"/>
</dbReference>
<evidence type="ECO:0000256" key="1">
    <source>
        <dbReference type="ARBA" id="ARBA00006601"/>
    </source>
</evidence>
<proteinExistence type="inferred from homology"/>
<feature type="domain" description="UDP-glucose/GDP-mannose dehydrogenase C-terminal" evidence="5">
    <location>
        <begin position="316"/>
        <end position="416"/>
    </location>
</feature>
<dbReference type="Pfam" id="PF03721">
    <property type="entry name" value="UDPG_MGDP_dh_N"/>
    <property type="match status" value="1"/>
</dbReference>
<organism evidence="6 7">
    <name type="scientific">Massilia cavernae</name>
    <dbReference type="NCBI Taxonomy" id="2320864"/>
    <lineage>
        <taxon>Bacteria</taxon>
        <taxon>Pseudomonadati</taxon>
        <taxon>Pseudomonadota</taxon>
        <taxon>Betaproteobacteria</taxon>
        <taxon>Burkholderiales</taxon>
        <taxon>Oxalobacteraceae</taxon>
        <taxon>Telluria group</taxon>
        <taxon>Massilia</taxon>
    </lineage>
</organism>
<protein>
    <submittedName>
        <fullName evidence="6">Nucleotide sugar dehydrogenase</fullName>
    </submittedName>
</protein>
<dbReference type="PANTHER" id="PTHR43491">
    <property type="entry name" value="UDP-N-ACETYL-D-MANNOSAMINE DEHYDROGENASE"/>
    <property type="match status" value="1"/>
</dbReference>
<keyword evidence="3" id="KW-0520">NAD</keyword>
<dbReference type="GO" id="GO:0016616">
    <property type="term" value="F:oxidoreductase activity, acting on the CH-OH group of donors, NAD or NADP as acceptor"/>
    <property type="evidence" value="ECO:0007669"/>
    <property type="project" value="InterPro"/>
</dbReference>
<sequence>MKADDVVAVVGLGYVGLPLAVEFGKKSATIGFDLSASKIESYRKHIDPTGELATEDLQAAHHLTVSTDPTVLKDANYIVVAVPTPVDIAHNPDFTPLAGASKTVGQNMKKGAIVIFESTVYPGATEEVCIPILEQHSGLKWKEDFHVGFSPERINPGDKEHILTTILKVVSGDDADTLDKIARLYESVITAGVYRASSIKVAEAAKVIENTQRDLNIALMNELAIIFDKIGIDTLEVLKAAGTKWNFLPFRPGLVGGHCIGVDPYYLTHKAEMIGYHPQVILAGRRINDGMAKFVAEKTVKSMIAAGFHVKGSKVNVIGLTFKENCPDLRNSKVADIVCELQSYGCDVHVYDPVACPDEAMHEYGIRLDRWEDLPRADAVVAAVAHKELLARPLGDLQSKLSENGCFIDVKSQFDKKALLEAGYSVWRL</sequence>
<dbReference type="OrthoDB" id="9803238at2"/>
<dbReference type="NCBIfam" id="TIGR03026">
    <property type="entry name" value="NDP-sugDHase"/>
    <property type="match status" value="1"/>
</dbReference>
<evidence type="ECO:0000256" key="4">
    <source>
        <dbReference type="PIRNR" id="PIRNR000124"/>
    </source>
</evidence>
<dbReference type="SUPFAM" id="SSF48179">
    <property type="entry name" value="6-phosphogluconate dehydrogenase C-terminal domain-like"/>
    <property type="match status" value="1"/>
</dbReference>
<dbReference type="InterPro" id="IPR036220">
    <property type="entry name" value="UDP-Glc/GDP-Man_DH_C_sf"/>
</dbReference>
<dbReference type="AlphaFoldDB" id="A0A418XUB3"/>
<keyword evidence="7" id="KW-1185">Reference proteome</keyword>
<dbReference type="InterPro" id="IPR001732">
    <property type="entry name" value="UDP-Glc/GDP-Man_DH_N"/>
</dbReference>